<keyword evidence="1" id="KW-0472">Membrane</keyword>
<organism evidence="2 3">
    <name type="scientific">Orchesella cincta</name>
    <name type="common">Springtail</name>
    <name type="synonym">Podura cincta</name>
    <dbReference type="NCBI Taxonomy" id="48709"/>
    <lineage>
        <taxon>Eukaryota</taxon>
        <taxon>Metazoa</taxon>
        <taxon>Ecdysozoa</taxon>
        <taxon>Arthropoda</taxon>
        <taxon>Hexapoda</taxon>
        <taxon>Collembola</taxon>
        <taxon>Entomobryomorpha</taxon>
        <taxon>Entomobryoidea</taxon>
        <taxon>Orchesellidae</taxon>
        <taxon>Orchesellinae</taxon>
        <taxon>Orchesella</taxon>
    </lineage>
</organism>
<reference evidence="2 3" key="1">
    <citation type="journal article" date="2016" name="Genome Biol. Evol.">
        <title>Gene Family Evolution Reflects Adaptation to Soil Environmental Stressors in the Genome of the Collembolan Orchesella cincta.</title>
        <authorList>
            <person name="Faddeeva-Vakhrusheva A."/>
            <person name="Derks M.F."/>
            <person name="Anvar S.Y."/>
            <person name="Agamennone V."/>
            <person name="Suring W."/>
            <person name="Smit S."/>
            <person name="van Straalen N.M."/>
            <person name="Roelofs D."/>
        </authorList>
    </citation>
    <scope>NUCLEOTIDE SEQUENCE [LARGE SCALE GENOMIC DNA]</scope>
    <source>
        <tissue evidence="2">Mixed pool</tissue>
    </source>
</reference>
<keyword evidence="3" id="KW-1185">Reference proteome</keyword>
<evidence type="ECO:0000313" key="2">
    <source>
        <dbReference type="EMBL" id="ODM98336.1"/>
    </source>
</evidence>
<accession>A0A1D2MZ63</accession>
<proteinExistence type="predicted"/>
<dbReference type="Proteomes" id="UP000094527">
    <property type="component" value="Unassembled WGS sequence"/>
</dbReference>
<comment type="caution">
    <text evidence="2">The sequence shown here is derived from an EMBL/GenBank/DDBJ whole genome shotgun (WGS) entry which is preliminary data.</text>
</comment>
<name>A0A1D2MZ63_ORCCI</name>
<keyword evidence="1" id="KW-1133">Transmembrane helix</keyword>
<dbReference type="EMBL" id="LJIJ01000363">
    <property type="protein sequence ID" value="ODM98336.1"/>
    <property type="molecule type" value="Genomic_DNA"/>
</dbReference>
<feature type="transmembrane region" description="Helical" evidence="1">
    <location>
        <begin position="172"/>
        <end position="193"/>
    </location>
</feature>
<sequence>MANHPHFTELSRIFCFSSLQRITPPFLIACTPLLLIQRWTLSHPMFFNRSSQERTLPLQPQFVNNGTQWSTKYWRTVNLEYHDWVLNKAYFNMTFQGLPSMTCLRLIRKLRRLSIGGRKLRLFCPSSRPPIGARAGLPHRLFLDYLVTGLALEMVSLPLLNLGTYIHRISPWWTGVTIPLFGVTLYFLATQSFRTMDMIRMKGIGLAHLHLLESVSIEFPPSRLYIL</sequence>
<protein>
    <submittedName>
        <fullName evidence="2">Uncharacterized protein</fullName>
    </submittedName>
</protein>
<evidence type="ECO:0000313" key="3">
    <source>
        <dbReference type="Proteomes" id="UP000094527"/>
    </source>
</evidence>
<keyword evidence="1" id="KW-0812">Transmembrane</keyword>
<gene>
    <name evidence="2" type="ORF">Ocin01_08349</name>
</gene>
<evidence type="ECO:0000256" key="1">
    <source>
        <dbReference type="SAM" id="Phobius"/>
    </source>
</evidence>
<dbReference type="AlphaFoldDB" id="A0A1D2MZ63"/>